<proteinExistence type="predicted"/>
<protein>
    <submittedName>
        <fullName evidence="1">Uncharacterized protein</fullName>
    </submittedName>
</protein>
<sequence length="339" mass="37251">MIPLQECDSPPPTRPLATQPYANITSMCTVPRSIVLDASVLLAAGDDENESPSLGHGADYVLRKLRYSNIFTGISYGHSLSALRSSAIDNFVSEVSLEWSDNIGSYMHVVSSYKDEEISQLISSGWLVTVLHVEYSPGTENPSRFSLTSFEELPLTVCHLNKKMTLPTAFQTDLASSGRRLLPSICNHLCYRPSGRPSLLLNSGKSTLIGAGTLYLFSLVVLRKGLHQASFASTPFHFKQSTLFSTISAAISVKSSLPLLFTVVNEGYEVVYCYKKLTAFYAKTADDIITVEMSSSSDLENKVTYSEGMQELQRRISGGGRCLNKLEQLAPQNYTLPVY</sequence>
<evidence type="ECO:0000313" key="2">
    <source>
        <dbReference type="Proteomes" id="UP000823775"/>
    </source>
</evidence>
<comment type="caution">
    <text evidence="1">The sequence shown here is derived from an EMBL/GenBank/DDBJ whole genome shotgun (WGS) entry which is preliminary data.</text>
</comment>
<reference evidence="1 2" key="1">
    <citation type="journal article" date="2021" name="BMC Genomics">
        <title>Datura genome reveals duplications of psychoactive alkaloid biosynthetic genes and high mutation rate following tissue culture.</title>
        <authorList>
            <person name="Rajewski A."/>
            <person name="Carter-House D."/>
            <person name="Stajich J."/>
            <person name="Litt A."/>
        </authorList>
    </citation>
    <scope>NUCLEOTIDE SEQUENCE [LARGE SCALE GENOMIC DNA]</scope>
    <source>
        <strain evidence="1">AR-01</strain>
    </source>
</reference>
<organism evidence="1 2">
    <name type="scientific">Datura stramonium</name>
    <name type="common">Jimsonweed</name>
    <name type="synonym">Common thornapple</name>
    <dbReference type="NCBI Taxonomy" id="4076"/>
    <lineage>
        <taxon>Eukaryota</taxon>
        <taxon>Viridiplantae</taxon>
        <taxon>Streptophyta</taxon>
        <taxon>Embryophyta</taxon>
        <taxon>Tracheophyta</taxon>
        <taxon>Spermatophyta</taxon>
        <taxon>Magnoliopsida</taxon>
        <taxon>eudicotyledons</taxon>
        <taxon>Gunneridae</taxon>
        <taxon>Pentapetalae</taxon>
        <taxon>asterids</taxon>
        <taxon>lamiids</taxon>
        <taxon>Solanales</taxon>
        <taxon>Solanaceae</taxon>
        <taxon>Solanoideae</taxon>
        <taxon>Datureae</taxon>
        <taxon>Datura</taxon>
    </lineage>
</organism>
<gene>
    <name evidence="1" type="ORF">HAX54_024148</name>
</gene>
<accession>A0ABS8S7C4</accession>
<dbReference type="EMBL" id="JACEIK010000294">
    <property type="protein sequence ID" value="MCD7454265.1"/>
    <property type="molecule type" value="Genomic_DNA"/>
</dbReference>
<name>A0ABS8S7C4_DATST</name>
<evidence type="ECO:0000313" key="1">
    <source>
        <dbReference type="EMBL" id="MCD7454265.1"/>
    </source>
</evidence>
<keyword evidence="2" id="KW-1185">Reference proteome</keyword>
<dbReference type="Proteomes" id="UP000823775">
    <property type="component" value="Unassembled WGS sequence"/>
</dbReference>